<keyword evidence="2 5" id="KW-0812">Transmembrane</keyword>
<accession>A0A523BDX6</accession>
<dbReference type="Gene3D" id="1.20.120.1630">
    <property type="match status" value="1"/>
</dbReference>
<proteinExistence type="predicted"/>
<feature type="transmembrane region" description="Helical" evidence="5">
    <location>
        <begin position="5"/>
        <end position="23"/>
    </location>
</feature>
<organism evidence="6 7">
    <name type="scientific">Thermoproteota archaeon</name>
    <dbReference type="NCBI Taxonomy" id="2056631"/>
    <lineage>
        <taxon>Archaea</taxon>
        <taxon>Thermoproteota</taxon>
    </lineage>
</organism>
<evidence type="ECO:0000313" key="7">
    <source>
        <dbReference type="Proteomes" id="UP000317265"/>
    </source>
</evidence>
<evidence type="ECO:0000256" key="5">
    <source>
        <dbReference type="SAM" id="Phobius"/>
    </source>
</evidence>
<keyword evidence="3 5" id="KW-1133">Transmembrane helix</keyword>
<gene>
    <name evidence="6" type="ORF">DSO09_02755</name>
</gene>
<protein>
    <recommendedName>
        <fullName evidence="8">DUF1295 domain-containing protein</fullName>
    </recommendedName>
</protein>
<evidence type="ECO:0000256" key="3">
    <source>
        <dbReference type="ARBA" id="ARBA00022989"/>
    </source>
</evidence>
<keyword evidence="4 5" id="KW-0472">Membrane</keyword>
<dbReference type="Pfam" id="PF04191">
    <property type="entry name" value="PEMT"/>
    <property type="match status" value="1"/>
</dbReference>
<dbReference type="InterPro" id="IPR007318">
    <property type="entry name" value="Phopholipid_MeTrfase"/>
</dbReference>
<dbReference type="EMBL" id="QNVI01000038">
    <property type="protein sequence ID" value="TDA39062.1"/>
    <property type="molecule type" value="Genomic_DNA"/>
</dbReference>
<feature type="transmembrane region" description="Helical" evidence="5">
    <location>
        <begin position="165"/>
        <end position="183"/>
    </location>
</feature>
<feature type="transmembrane region" description="Helical" evidence="5">
    <location>
        <begin position="70"/>
        <end position="88"/>
    </location>
</feature>
<dbReference type="AlphaFoldDB" id="A0A523BDX6"/>
<name>A0A523BDX6_9CREN</name>
<evidence type="ECO:0000256" key="2">
    <source>
        <dbReference type="ARBA" id="ARBA00022692"/>
    </source>
</evidence>
<comment type="caution">
    <text evidence="6">The sequence shown here is derived from an EMBL/GenBank/DDBJ whole genome shotgun (WGS) entry which is preliminary data.</text>
</comment>
<feature type="transmembrane region" description="Helical" evidence="5">
    <location>
        <begin position="29"/>
        <end position="49"/>
    </location>
</feature>
<evidence type="ECO:0000256" key="4">
    <source>
        <dbReference type="ARBA" id="ARBA00023136"/>
    </source>
</evidence>
<evidence type="ECO:0000313" key="6">
    <source>
        <dbReference type="EMBL" id="TDA39062.1"/>
    </source>
</evidence>
<feature type="transmembrane region" description="Helical" evidence="5">
    <location>
        <begin position="94"/>
        <end position="115"/>
    </location>
</feature>
<dbReference type="Proteomes" id="UP000317265">
    <property type="component" value="Unassembled WGS sequence"/>
</dbReference>
<evidence type="ECO:0000256" key="1">
    <source>
        <dbReference type="ARBA" id="ARBA00004127"/>
    </source>
</evidence>
<comment type="subcellular location">
    <subcellularLocation>
        <location evidence="1">Endomembrane system</location>
        <topology evidence="1">Multi-pass membrane protein</topology>
    </subcellularLocation>
</comment>
<feature type="non-terminal residue" evidence="6">
    <location>
        <position position="184"/>
    </location>
</feature>
<reference evidence="6 7" key="1">
    <citation type="journal article" date="2019" name="Nat. Microbiol.">
        <title>Expanding anaerobic alkane metabolism in the domain of Archaea.</title>
        <authorList>
            <person name="Wang Y."/>
            <person name="Wegener G."/>
            <person name="Hou J."/>
            <person name="Wang F."/>
            <person name="Xiao X."/>
        </authorList>
    </citation>
    <scope>NUCLEOTIDE SEQUENCE [LARGE SCALE GENOMIC DNA]</scope>
    <source>
        <strain evidence="6">WYZ-LMO11</strain>
    </source>
</reference>
<sequence>MRIIIFAFIMIITKNIINIGMIIDTVLFFIILLFGIIIFFISCSNWIYGKFINSDIITWGIYKYSRHPQYLGFLIWTYALLIYDKYIFSPVRGGYFPSPSIIWLIVMITIIAVALSEEMKMIKIYGDKYKEYINKTSFLIPLPKKILIIFVNFNRKIIKKDRPENLNDIFKILMIYYFILILLS</sequence>
<evidence type="ECO:0008006" key="8">
    <source>
        <dbReference type="Google" id="ProtNLM"/>
    </source>
</evidence>